<keyword evidence="3 6" id="KW-0812">Transmembrane</keyword>
<comment type="similarity">
    <text evidence="2">Belongs to the autoinducer-2 exporter (AI-2E) (TC 2.A.86) family.</text>
</comment>
<accession>A0A2Z4Y3G3</accession>
<feature type="transmembrane region" description="Helical" evidence="6">
    <location>
        <begin position="307"/>
        <end position="335"/>
    </location>
</feature>
<organism evidence="7 8">
    <name type="scientific">Sumerlaea chitinivorans</name>
    <dbReference type="NCBI Taxonomy" id="2250252"/>
    <lineage>
        <taxon>Bacteria</taxon>
        <taxon>Candidatus Sumerlaeota</taxon>
        <taxon>Candidatus Sumerlaeia</taxon>
        <taxon>Candidatus Sumerlaeales</taxon>
        <taxon>Candidatus Sumerlaeaceae</taxon>
        <taxon>Candidatus Sumerlaea</taxon>
    </lineage>
</organism>
<feature type="transmembrane region" description="Helical" evidence="6">
    <location>
        <begin position="273"/>
        <end position="292"/>
    </location>
</feature>
<proteinExistence type="inferred from homology"/>
<evidence type="ECO:0000256" key="1">
    <source>
        <dbReference type="ARBA" id="ARBA00004141"/>
    </source>
</evidence>
<dbReference type="Pfam" id="PF01594">
    <property type="entry name" value="AI-2E_transport"/>
    <property type="match status" value="1"/>
</dbReference>
<dbReference type="EMBL" id="CP030759">
    <property type="protein sequence ID" value="AXA35747.1"/>
    <property type="molecule type" value="Genomic_DNA"/>
</dbReference>
<feature type="transmembrane region" description="Helical" evidence="6">
    <location>
        <begin position="64"/>
        <end position="83"/>
    </location>
</feature>
<evidence type="ECO:0000256" key="6">
    <source>
        <dbReference type="SAM" id="Phobius"/>
    </source>
</evidence>
<feature type="transmembrane region" description="Helical" evidence="6">
    <location>
        <begin position="214"/>
        <end position="233"/>
    </location>
</feature>
<dbReference type="PANTHER" id="PTHR21716:SF62">
    <property type="entry name" value="TRANSPORT PROTEIN YDBI-RELATED"/>
    <property type="match status" value="1"/>
</dbReference>
<keyword evidence="5 6" id="KW-0472">Membrane</keyword>
<name>A0A2Z4Y3G3_SUMC1</name>
<evidence type="ECO:0000313" key="7">
    <source>
        <dbReference type="EMBL" id="AXA35747.1"/>
    </source>
</evidence>
<evidence type="ECO:0000256" key="5">
    <source>
        <dbReference type="ARBA" id="ARBA00023136"/>
    </source>
</evidence>
<dbReference type="AlphaFoldDB" id="A0A2Z4Y3G3"/>
<keyword evidence="4 6" id="KW-1133">Transmembrane helix</keyword>
<dbReference type="KEGG" id="schv:BRCON_0970"/>
<dbReference type="GO" id="GO:0055085">
    <property type="term" value="P:transmembrane transport"/>
    <property type="evidence" value="ECO:0007669"/>
    <property type="project" value="TreeGrafter"/>
</dbReference>
<evidence type="ECO:0000256" key="4">
    <source>
        <dbReference type="ARBA" id="ARBA00022989"/>
    </source>
</evidence>
<evidence type="ECO:0000256" key="3">
    <source>
        <dbReference type="ARBA" id="ARBA00022692"/>
    </source>
</evidence>
<reference evidence="7 8" key="1">
    <citation type="submission" date="2018-05" db="EMBL/GenBank/DDBJ databases">
        <title>A metagenomic window into the 2 km-deep terrestrial subsurface aquifer revealed taxonomically and functionally diverse microbial community comprising novel uncultured bacterial lineages.</title>
        <authorList>
            <person name="Kadnikov V.V."/>
            <person name="Mardanov A.V."/>
            <person name="Beletsky A.V."/>
            <person name="Banks D."/>
            <person name="Pimenov N.V."/>
            <person name="Frank Y.A."/>
            <person name="Karnachuk O.V."/>
            <person name="Ravin N.V."/>
        </authorList>
    </citation>
    <scope>NUCLEOTIDE SEQUENCE [LARGE SCALE GENOMIC DNA]</scope>
    <source>
        <strain evidence="7">BY</strain>
    </source>
</reference>
<sequence length="362" mass="40523">MQFRLDQFYRINRRALIWATIFFLVYILRDFFALIFLTFLLVSFTLPVVNYFQQNTRLPRTVIIVAIYLLILAGLGGWVYYAIPKIINEATGVAAELTSIQDKLLSLRDDLAGKYPTLSPLLDRVDKESLAAYLSELSVQIRPILEKSATIALKTVSTVLLSLLFSFLIILDLSRLTHELKRFEQSRLHEFYKESAEPVVNFASVVARAFRAQAMIAVTNTVLTALGFVIIGLPKVVLLSTIVFFFSFIPVLGVFISTTPAVLVALNVGGYKMAALVIIVVTVIHLVEAYILNPLIYGHHLKLNPVIVLIILFVGHHFFGLWGMLLGVPVSYYFLHYVFGVPLEQSEGTTDETDSPETSSSA</sequence>
<dbReference type="GO" id="GO:0016020">
    <property type="term" value="C:membrane"/>
    <property type="evidence" value="ECO:0007669"/>
    <property type="project" value="UniProtKB-SubCell"/>
</dbReference>
<dbReference type="PANTHER" id="PTHR21716">
    <property type="entry name" value="TRANSMEMBRANE PROTEIN"/>
    <property type="match status" value="1"/>
</dbReference>
<protein>
    <recommendedName>
        <fullName evidence="9">AI-2E family transporter</fullName>
    </recommendedName>
</protein>
<evidence type="ECO:0000256" key="2">
    <source>
        <dbReference type="ARBA" id="ARBA00009773"/>
    </source>
</evidence>
<comment type="subcellular location">
    <subcellularLocation>
        <location evidence="1">Membrane</location>
        <topology evidence="1">Multi-pass membrane protein</topology>
    </subcellularLocation>
</comment>
<dbReference type="Proteomes" id="UP000262583">
    <property type="component" value="Chromosome"/>
</dbReference>
<dbReference type="InterPro" id="IPR002549">
    <property type="entry name" value="AI-2E-like"/>
</dbReference>
<feature type="transmembrane region" description="Helical" evidence="6">
    <location>
        <begin position="239"/>
        <end position="266"/>
    </location>
</feature>
<gene>
    <name evidence="7" type="ORF">BRCON_0970</name>
</gene>
<evidence type="ECO:0000313" key="8">
    <source>
        <dbReference type="Proteomes" id="UP000262583"/>
    </source>
</evidence>
<evidence type="ECO:0008006" key="9">
    <source>
        <dbReference type="Google" id="ProtNLM"/>
    </source>
</evidence>
<feature type="transmembrane region" description="Helical" evidence="6">
    <location>
        <begin position="151"/>
        <end position="173"/>
    </location>
</feature>